<keyword evidence="2" id="KW-0238">DNA-binding</keyword>
<dbReference type="InterPro" id="IPR050090">
    <property type="entry name" value="Tyrosine_recombinase_XerCD"/>
</dbReference>
<dbReference type="EMBL" id="AP021857">
    <property type="protein sequence ID" value="BBO21337.1"/>
    <property type="molecule type" value="Genomic_DNA"/>
</dbReference>
<keyword evidence="3" id="KW-0233">DNA recombination</keyword>
<dbReference type="PANTHER" id="PTHR30349">
    <property type="entry name" value="PHAGE INTEGRASE-RELATED"/>
    <property type="match status" value="1"/>
</dbReference>
<dbReference type="PANTHER" id="PTHR30349:SF94">
    <property type="entry name" value="INTEGRASE_RECOMBINASE HI_1414-RELATED"/>
    <property type="match status" value="1"/>
</dbReference>
<proteinExistence type="predicted"/>
<evidence type="ECO:0000256" key="2">
    <source>
        <dbReference type="ARBA" id="ARBA00023125"/>
    </source>
</evidence>
<sequence length="352" mass="39534">MATIRKRGEFSWHVQVRVRGYPAQTKTFIKHEDAVAWAKETEVAMQRGLFFDRSPAERTTVADLVKQYREDILPLKRGRHFGPCLDAIEAEFGPYAVASVTSSAIATWRDKGLKKEKLAASTIRKRINTLSKLLDLASKEWGCPIATNPVKQVSKPPERNARSRRLSPIEAKWLLVGADESENPQLRPLIETAIETGARLGELLSIERKDVDLKAGVLTVRGLSGEGSKNGEIRRVPLTKRARVVLKALPAGINQSRVFYSWGSPEATRIVWQKTLKRAKTAYHESCRKAGKKPEPGVFEDLVFHDLRHEAASRLAGKLSAQELCKMMGWKTLQMAMRYYHPTAEDLVKKVG</sequence>
<dbReference type="InterPro" id="IPR002104">
    <property type="entry name" value="Integrase_catalytic"/>
</dbReference>
<dbReference type="Gene3D" id="1.10.443.10">
    <property type="entry name" value="Intergrase catalytic core"/>
    <property type="match status" value="1"/>
</dbReference>
<dbReference type="Gene3D" id="1.10.150.130">
    <property type="match status" value="1"/>
</dbReference>
<dbReference type="InterPro" id="IPR013762">
    <property type="entry name" value="Integrase-like_cat_sf"/>
</dbReference>
<protein>
    <submittedName>
        <fullName evidence="5">Site-specific integrase</fullName>
    </submittedName>
</protein>
<dbReference type="InterPro" id="IPR011010">
    <property type="entry name" value="DNA_brk_join_enz"/>
</dbReference>
<dbReference type="PROSITE" id="PS51898">
    <property type="entry name" value="TYR_RECOMBINASE"/>
    <property type="match status" value="1"/>
</dbReference>
<gene>
    <name evidence="5" type="ORF">DSYM_20360</name>
</gene>
<evidence type="ECO:0000256" key="3">
    <source>
        <dbReference type="ARBA" id="ARBA00023172"/>
    </source>
</evidence>
<dbReference type="KEGG" id="ddz:DSYM_20360"/>
<dbReference type="GO" id="GO:0006310">
    <property type="term" value="P:DNA recombination"/>
    <property type="evidence" value="ECO:0007669"/>
    <property type="project" value="UniProtKB-KW"/>
</dbReference>
<accession>A0A809RYB1</accession>
<dbReference type="GO" id="GO:0015074">
    <property type="term" value="P:DNA integration"/>
    <property type="evidence" value="ECO:0007669"/>
    <property type="project" value="UniProtKB-KW"/>
</dbReference>
<dbReference type="Proteomes" id="UP000662914">
    <property type="component" value="Chromosome"/>
</dbReference>
<name>A0A809RYB1_9PROT</name>
<evidence type="ECO:0000259" key="4">
    <source>
        <dbReference type="PROSITE" id="PS51898"/>
    </source>
</evidence>
<dbReference type="CDD" id="cd00796">
    <property type="entry name" value="INT_Rci_Hp1_C"/>
    <property type="match status" value="1"/>
</dbReference>
<evidence type="ECO:0000313" key="5">
    <source>
        <dbReference type="EMBL" id="BBO21337.1"/>
    </source>
</evidence>
<keyword evidence="1" id="KW-0229">DNA integration</keyword>
<reference evidence="5" key="1">
    <citation type="journal article" name="DNA Res.">
        <title>The physiological potential of anammox bacteria as revealed by their core genome structure.</title>
        <authorList>
            <person name="Okubo T."/>
            <person name="Toyoda A."/>
            <person name="Fukuhara K."/>
            <person name="Uchiyama I."/>
            <person name="Harigaya Y."/>
            <person name="Kuroiwa M."/>
            <person name="Suzuki T."/>
            <person name="Murakami Y."/>
            <person name="Suwa Y."/>
            <person name="Takami H."/>
        </authorList>
    </citation>
    <scope>NUCLEOTIDE SEQUENCE</scope>
    <source>
        <strain evidence="5">317325-3</strain>
    </source>
</reference>
<dbReference type="SUPFAM" id="SSF56349">
    <property type="entry name" value="DNA breaking-rejoining enzymes"/>
    <property type="match status" value="1"/>
</dbReference>
<evidence type="ECO:0000313" key="6">
    <source>
        <dbReference type="Proteomes" id="UP000662914"/>
    </source>
</evidence>
<organism evidence="5 6">
    <name type="scientific">Candidatus Desulfobacillus denitrificans</name>
    <dbReference type="NCBI Taxonomy" id="2608985"/>
    <lineage>
        <taxon>Bacteria</taxon>
        <taxon>Pseudomonadati</taxon>
        <taxon>Pseudomonadota</taxon>
        <taxon>Betaproteobacteria</taxon>
        <taxon>Candidatus Desulfobacillus</taxon>
    </lineage>
</organism>
<evidence type="ECO:0000256" key="1">
    <source>
        <dbReference type="ARBA" id="ARBA00022908"/>
    </source>
</evidence>
<dbReference type="Pfam" id="PF00589">
    <property type="entry name" value="Phage_integrase"/>
    <property type="match status" value="1"/>
</dbReference>
<dbReference type="GO" id="GO:0003677">
    <property type="term" value="F:DNA binding"/>
    <property type="evidence" value="ECO:0007669"/>
    <property type="project" value="UniProtKB-KW"/>
</dbReference>
<dbReference type="InterPro" id="IPR010998">
    <property type="entry name" value="Integrase_recombinase_N"/>
</dbReference>
<feature type="domain" description="Tyr recombinase" evidence="4">
    <location>
        <begin position="161"/>
        <end position="352"/>
    </location>
</feature>
<dbReference type="AlphaFoldDB" id="A0A809RYB1"/>